<evidence type="ECO:0000256" key="4">
    <source>
        <dbReference type="ARBA" id="ARBA00022741"/>
    </source>
</evidence>
<dbReference type="AlphaFoldDB" id="A0A9E7ZPJ3"/>
<accession>A0A9E7ZPJ3</accession>
<dbReference type="Gene3D" id="3.40.50.300">
    <property type="entry name" value="P-loop containing nucleotide triphosphate hydrolases"/>
    <property type="match status" value="2"/>
</dbReference>
<dbReference type="SUPFAM" id="SSF52540">
    <property type="entry name" value="P-loop containing nucleoside triphosphate hydrolases"/>
    <property type="match status" value="2"/>
</dbReference>
<dbReference type="GO" id="GO:0009432">
    <property type="term" value="P:SOS response"/>
    <property type="evidence" value="ECO:0007669"/>
    <property type="project" value="TreeGrafter"/>
</dbReference>
<feature type="domain" description="RecF/RecN/SMC N-terminal" evidence="11">
    <location>
        <begin position="14"/>
        <end position="505"/>
    </location>
</feature>
<dbReference type="FunFam" id="3.40.50.300:FF:000356">
    <property type="entry name" value="DNA repair protein RecN"/>
    <property type="match status" value="1"/>
</dbReference>
<evidence type="ECO:0000256" key="1">
    <source>
        <dbReference type="ARBA" id="ARBA00003618"/>
    </source>
</evidence>
<evidence type="ECO:0000256" key="3">
    <source>
        <dbReference type="ARBA" id="ARBA00021315"/>
    </source>
</evidence>
<keyword evidence="6" id="KW-0067">ATP-binding</keyword>
<keyword evidence="5 9" id="KW-0227">DNA damage</keyword>
<dbReference type="InterPro" id="IPR027417">
    <property type="entry name" value="P-loop_NTPase"/>
</dbReference>
<dbReference type="PANTHER" id="PTHR11059:SF0">
    <property type="entry name" value="DNA REPAIR PROTEIN RECN"/>
    <property type="match status" value="1"/>
</dbReference>
<reference evidence="12" key="1">
    <citation type="submission" date="2022-08" db="EMBL/GenBank/DDBJ databases">
        <title>Complete Genome Sequences of 2 Bosea sp. soil isolates.</title>
        <authorList>
            <person name="Alvarez Arevalo M."/>
            <person name="Sterndorff E.B."/>
            <person name="Faurdal D."/>
            <person name="Joergensen T.S."/>
            <person name="Weber T."/>
        </authorList>
    </citation>
    <scope>NUCLEOTIDE SEQUENCE</scope>
    <source>
        <strain evidence="12">NBC_00436</strain>
    </source>
</reference>
<comment type="similarity">
    <text evidence="2 9">Belongs to the RecN family.</text>
</comment>
<dbReference type="GO" id="GO:0006310">
    <property type="term" value="P:DNA recombination"/>
    <property type="evidence" value="ECO:0007669"/>
    <property type="project" value="InterPro"/>
</dbReference>
<dbReference type="GO" id="GO:0006281">
    <property type="term" value="P:DNA repair"/>
    <property type="evidence" value="ECO:0007669"/>
    <property type="project" value="UniProtKB-KW"/>
</dbReference>
<dbReference type="EMBL" id="CP102774">
    <property type="protein sequence ID" value="UZF89655.1"/>
    <property type="molecule type" value="Genomic_DNA"/>
</dbReference>
<feature type="coiled-coil region" evidence="10">
    <location>
        <begin position="152"/>
        <end position="200"/>
    </location>
</feature>
<dbReference type="GO" id="GO:0043590">
    <property type="term" value="C:bacterial nucleoid"/>
    <property type="evidence" value="ECO:0007669"/>
    <property type="project" value="TreeGrafter"/>
</dbReference>
<organism evidence="12">
    <name type="scientific">Bosea sp. NBC_00436</name>
    <dbReference type="NCBI Taxonomy" id="2969620"/>
    <lineage>
        <taxon>Bacteria</taxon>
        <taxon>Pseudomonadati</taxon>
        <taxon>Pseudomonadota</taxon>
        <taxon>Alphaproteobacteria</taxon>
        <taxon>Hyphomicrobiales</taxon>
        <taxon>Boseaceae</taxon>
        <taxon>Bosea</taxon>
    </lineage>
</organism>
<keyword evidence="4" id="KW-0547">Nucleotide-binding</keyword>
<evidence type="ECO:0000256" key="8">
    <source>
        <dbReference type="ARBA" id="ARBA00033408"/>
    </source>
</evidence>
<evidence type="ECO:0000256" key="7">
    <source>
        <dbReference type="ARBA" id="ARBA00023204"/>
    </source>
</evidence>
<evidence type="ECO:0000256" key="9">
    <source>
        <dbReference type="PIRNR" id="PIRNR003128"/>
    </source>
</evidence>
<keyword evidence="10" id="KW-0175">Coiled coil</keyword>
<dbReference type="CDD" id="cd03241">
    <property type="entry name" value="ABC_RecN"/>
    <property type="match status" value="2"/>
</dbReference>
<evidence type="ECO:0000313" key="12">
    <source>
        <dbReference type="EMBL" id="UZF89655.1"/>
    </source>
</evidence>
<evidence type="ECO:0000256" key="10">
    <source>
        <dbReference type="SAM" id="Coils"/>
    </source>
</evidence>
<comment type="function">
    <text evidence="1 9">May be involved in recombinational repair of damaged DNA.</text>
</comment>
<dbReference type="NCBIfam" id="TIGR00634">
    <property type="entry name" value="recN"/>
    <property type="match status" value="1"/>
</dbReference>
<sequence length="560" mass="59392">MLAQLSIRDIVLIDRLDLGFHEGLSVLTGETGAGKSILLDGFALALGGRGDGSLVRHGEAQGQVSAVFDLPMQHPARKLAQAQELDTDGDLILRRVQYADGRTRAFINDQPVSVQILRMVGAAIVEIHGQHDDRALTDPAQHRTILDGFGGLEAQAEAVAAASETLKRARQALQSQRLRVEAARKEADFLRHAVEELGKLAPQAGEEDALAATRQGMMQAEKVARDLNEAYEAVGGQSSAVPTLAAVLRRLERRASQAPELVDPSIAALNTAIVALEEAGEALAAATRAAEYDPREQERIEERLFALRAAGRKYDVPVDGLSVLAATMTSDLAALDESESSLSRLEAELSEAEAAFVGLAQALSEARQAAAARLDAAVKAELPPLKLERARFITRIDSDTNARGPEGFDKVEFWVETNPGTRPGPMMKVASGGELSRFMLALKVVLAERGSAPTLVFDEIDTGVGGAVADAIGERLARLAGRVQVISVTHAPQVAAKAGQHFLIAKSAGEGEASRTVTRVTALADQARREEIARMLAGASITEEARAAAGRLLQAAGLRG</sequence>
<dbReference type="InterPro" id="IPR003395">
    <property type="entry name" value="RecF/RecN/SMC_N"/>
</dbReference>
<dbReference type="Pfam" id="PF02463">
    <property type="entry name" value="SMC_N"/>
    <property type="match status" value="1"/>
</dbReference>
<dbReference type="GO" id="GO:0005524">
    <property type="term" value="F:ATP binding"/>
    <property type="evidence" value="ECO:0007669"/>
    <property type="project" value="UniProtKB-KW"/>
</dbReference>
<dbReference type="InterPro" id="IPR004604">
    <property type="entry name" value="DNA_recomb/repair_RecN"/>
</dbReference>
<evidence type="ECO:0000256" key="2">
    <source>
        <dbReference type="ARBA" id="ARBA00009441"/>
    </source>
</evidence>
<evidence type="ECO:0000259" key="11">
    <source>
        <dbReference type="Pfam" id="PF02463"/>
    </source>
</evidence>
<gene>
    <name evidence="12" type="primary">recN</name>
    <name evidence="12" type="ORF">NWE54_13095</name>
</gene>
<proteinExistence type="inferred from homology"/>
<dbReference type="PANTHER" id="PTHR11059">
    <property type="entry name" value="DNA REPAIR PROTEIN RECN"/>
    <property type="match status" value="1"/>
</dbReference>
<dbReference type="FunFam" id="3.40.50.300:FF:000319">
    <property type="entry name" value="DNA repair protein RecN"/>
    <property type="match status" value="1"/>
</dbReference>
<evidence type="ECO:0000256" key="6">
    <source>
        <dbReference type="ARBA" id="ARBA00022840"/>
    </source>
</evidence>
<keyword evidence="7 9" id="KW-0234">DNA repair</keyword>
<protein>
    <recommendedName>
        <fullName evidence="3 9">DNA repair protein RecN</fullName>
    </recommendedName>
    <alternativeName>
        <fullName evidence="8 9">Recombination protein N</fullName>
    </alternativeName>
</protein>
<feature type="coiled-coil region" evidence="10">
    <location>
        <begin position="335"/>
        <end position="362"/>
    </location>
</feature>
<evidence type="ECO:0000256" key="5">
    <source>
        <dbReference type="ARBA" id="ARBA00022763"/>
    </source>
</evidence>
<name>A0A9E7ZPJ3_9HYPH</name>
<dbReference type="PIRSF" id="PIRSF003128">
    <property type="entry name" value="RecN"/>
    <property type="match status" value="1"/>
</dbReference>